<evidence type="ECO:0000256" key="1">
    <source>
        <dbReference type="SAM" id="MobiDB-lite"/>
    </source>
</evidence>
<organism evidence="2 3">
    <name type="scientific">Microbacterium phage ArMaWen</name>
    <dbReference type="NCBI Taxonomy" id="2500786"/>
    <lineage>
        <taxon>Viruses</taxon>
        <taxon>Duplodnaviria</taxon>
        <taxon>Heunggongvirae</taxon>
        <taxon>Uroviricota</taxon>
        <taxon>Caudoviricetes</taxon>
        <taxon>Eekayvirinae</taxon>
        <taxon>Tinytimothyvirus</taxon>
        <taxon>Tinytimothyvirus alex44</taxon>
    </lineage>
</organism>
<feature type="region of interest" description="Disordered" evidence="1">
    <location>
        <begin position="95"/>
        <end position="119"/>
    </location>
</feature>
<reference evidence="2 3" key="1">
    <citation type="submission" date="2018-12" db="EMBL/GenBank/DDBJ databases">
        <authorList>
            <person name="Coleman S.T."/>
            <person name="Adewumi O.M."/>
            <person name="Alachi P."/>
            <person name="Anderson S.J."/>
            <person name="Bakarey A.S."/>
            <person name="Beyer A.R."/>
            <person name="Biederman W.H."/>
            <person name="Bollivar D.W."/>
            <person name="Butela K.A."/>
            <person name="Byrum C.A."/>
            <person name="Collins D.P."/>
            <person name="Cresawn S.G."/>
            <person name="Dougan K.E."/>
            <person name="Duffy I."/>
            <person name="Eivazova E.R."/>
            <person name="Engstrom E.M."/>
            <person name="Fallest-Strobl P.C."/>
            <person name="Godde J.S."/>
            <person name="Lee J.S."/>
            <person name="Long J.A."/>
            <person name="Mastrapaolo M.D."/>
            <person name="Mathur V."/>
            <person name="Mesich B.L."/>
            <person name="Mitchell J.C."/>
            <person name="Moore R."/>
            <person name="Pandey S."/>
            <person name="Pollack M.J."/>
            <person name="Porter M.L."/>
            <person name="Reid N.M."/>
            <person name="Salvitti L.R."/>
            <person name="Sayre B.L."/>
            <person name="Schrock T.A."/>
            <person name="Sconiers W.B."/>
            <person name="Sheehy R."/>
            <person name="Shows K.H."/>
            <person name="Sprenkle A.B."/>
            <person name="Swerdlow S.J."/>
            <person name="Theoret J.R."/>
            <person name="Thompson K.M."/>
            <person name="Tibbetts T.J."/>
            <person name="Tigges M."/>
            <person name="Van A.R."/>
            <person name="Washington J.M."/>
            <person name="Windsor E.J."/>
            <person name="Garlena R.A."/>
            <person name="Russell D.A."/>
            <person name="Pope W.H."/>
            <person name="Jacobs-Sera D."/>
            <person name="Hatfull G.F."/>
        </authorList>
    </citation>
    <scope>NUCLEOTIDE SEQUENCE [LARGE SCALE GENOMIC DNA]</scope>
</reference>
<gene>
    <name evidence="2" type="primary">53</name>
    <name evidence="2" type="ORF">SEA_ARMAWEN_53</name>
</gene>
<evidence type="ECO:0000313" key="3">
    <source>
        <dbReference type="Proteomes" id="UP000286843"/>
    </source>
</evidence>
<accession>A0A3T0IP65</accession>
<proteinExistence type="predicted"/>
<dbReference type="Proteomes" id="UP000286843">
    <property type="component" value="Segment"/>
</dbReference>
<sequence length="119" mass="13549">MPLDRHKSIRQALSYVDRYPDWPETARIDMPIWELVARNLFDIANHPNTKVRGSLARATRAQRILLDRLTGTRRQGTNPAVRNAKSLQLLDLTIGLTESTEGTTDERSDERGEAPQREA</sequence>
<evidence type="ECO:0000313" key="2">
    <source>
        <dbReference type="EMBL" id="AZV01815.1"/>
    </source>
</evidence>
<name>A0A3T0IP65_9CAUD</name>
<dbReference type="EMBL" id="MK308638">
    <property type="protein sequence ID" value="AZV01815.1"/>
    <property type="molecule type" value="Genomic_DNA"/>
</dbReference>
<feature type="compositionally biased region" description="Basic and acidic residues" evidence="1">
    <location>
        <begin position="104"/>
        <end position="119"/>
    </location>
</feature>
<protein>
    <submittedName>
        <fullName evidence="2">Uncharacterized protein</fullName>
    </submittedName>
</protein>